<organism evidence="2 3">
    <name type="scientific">Amycolatopsis pretoriensis</name>
    <dbReference type="NCBI Taxonomy" id="218821"/>
    <lineage>
        <taxon>Bacteria</taxon>
        <taxon>Bacillati</taxon>
        <taxon>Actinomycetota</taxon>
        <taxon>Actinomycetes</taxon>
        <taxon>Pseudonocardiales</taxon>
        <taxon>Pseudonocardiaceae</taxon>
        <taxon>Amycolatopsis</taxon>
    </lineage>
</organism>
<dbReference type="PANTHER" id="PTHR35010:SF4">
    <property type="entry name" value="BLL5781 PROTEIN"/>
    <property type="match status" value="1"/>
</dbReference>
<dbReference type="GO" id="GO:0003677">
    <property type="term" value="F:DNA binding"/>
    <property type="evidence" value="ECO:0007669"/>
    <property type="project" value="InterPro"/>
</dbReference>
<dbReference type="Pfam" id="PF01381">
    <property type="entry name" value="HTH_3"/>
    <property type="match status" value="1"/>
</dbReference>
<keyword evidence="3" id="KW-1185">Reference proteome</keyword>
<dbReference type="EMBL" id="FNUJ01000001">
    <property type="protein sequence ID" value="SEF19908.1"/>
    <property type="molecule type" value="Genomic_DNA"/>
</dbReference>
<protein>
    <submittedName>
        <fullName evidence="2">Transcriptional regulator, contains XRE-family HTH domain</fullName>
    </submittedName>
</protein>
<dbReference type="InterPro" id="IPR001387">
    <property type="entry name" value="Cro/C1-type_HTH"/>
</dbReference>
<dbReference type="OrthoDB" id="2959414at2"/>
<proteinExistence type="predicted"/>
<dbReference type="Pfam" id="PF17765">
    <property type="entry name" value="MLTR_LBD"/>
    <property type="match status" value="1"/>
</dbReference>
<dbReference type="SMART" id="SM00530">
    <property type="entry name" value="HTH_XRE"/>
    <property type="match status" value="1"/>
</dbReference>
<reference evidence="3" key="1">
    <citation type="submission" date="2016-10" db="EMBL/GenBank/DDBJ databases">
        <authorList>
            <person name="Varghese N."/>
            <person name="Submissions S."/>
        </authorList>
    </citation>
    <scope>NUCLEOTIDE SEQUENCE [LARGE SCALE GENOMIC DNA]</scope>
    <source>
        <strain evidence="3">DSM 44654</strain>
    </source>
</reference>
<evidence type="ECO:0000259" key="1">
    <source>
        <dbReference type="PROSITE" id="PS50943"/>
    </source>
</evidence>
<dbReference type="InterPro" id="IPR010982">
    <property type="entry name" value="Lambda_DNA-bd_dom_sf"/>
</dbReference>
<name>A0A1H5Q398_9PSEU</name>
<dbReference type="PROSITE" id="PS50943">
    <property type="entry name" value="HTH_CROC1"/>
    <property type="match status" value="1"/>
</dbReference>
<gene>
    <name evidence="2" type="ORF">SAMN05421837_101150</name>
</gene>
<dbReference type="SUPFAM" id="SSF47413">
    <property type="entry name" value="lambda repressor-like DNA-binding domains"/>
    <property type="match status" value="1"/>
</dbReference>
<dbReference type="PANTHER" id="PTHR35010">
    <property type="entry name" value="BLL4672 PROTEIN-RELATED"/>
    <property type="match status" value="1"/>
</dbReference>
<dbReference type="Proteomes" id="UP000198878">
    <property type="component" value="Unassembled WGS sequence"/>
</dbReference>
<feature type="domain" description="HTH cro/C1-type" evidence="1">
    <location>
        <begin position="8"/>
        <end position="62"/>
    </location>
</feature>
<dbReference type="Gene3D" id="1.10.260.40">
    <property type="entry name" value="lambda repressor-like DNA-binding domains"/>
    <property type="match status" value="1"/>
</dbReference>
<sequence length="269" mass="29593">MPEVGPLLKHWRAARRLSQVALAAEAAVSLRHLSFLETGRAKPSRAMVLKLAGVLDVPLRDRNTLLLSAGFSPEYAESALDAPALAAVRDALEAILGQQEPYPALVMDRGWDIRRANGAARRFFAFLHSGRAAEPPGPPNVLRRMFHPDGVRPHVTNWPEVAEALVGRVRREALGGVTDERAQGILDEVLRYPGVPAGLRTLDVTGPLLPIVPIRYTRDGVRFAFFSTVTTLGTPQDVTLQELRIECFHPMDDETRENVRAHVSPTTAR</sequence>
<dbReference type="Gene3D" id="3.30.450.180">
    <property type="match status" value="1"/>
</dbReference>
<evidence type="ECO:0000313" key="2">
    <source>
        <dbReference type="EMBL" id="SEF19908.1"/>
    </source>
</evidence>
<dbReference type="InterPro" id="IPR041413">
    <property type="entry name" value="MLTR_LBD"/>
</dbReference>
<dbReference type="CDD" id="cd00093">
    <property type="entry name" value="HTH_XRE"/>
    <property type="match status" value="1"/>
</dbReference>
<dbReference type="STRING" id="218821.SAMN05421837_101150"/>
<dbReference type="RefSeq" id="WP_086676377.1">
    <property type="nucleotide sequence ID" value="NZ_FNUJ01000001.1"/>
</dbReference>
<dbReference type="AlphaFoldDB" id="A0A1H5Q398"/>
<accession>A0A1H5Q398</accession>
<evidence type="ECO:0000313" key="3">
    <source>
        <dbReference type="Proteomes" id="UP000198878"/>
    </source>
</evidence>